<keyword evidence="2" id="KW-0805">Transcription regulation</keyword>
<dbReference type="Gene3D" id="3.40.50.280">
    <property type="entry name" value="Cobalamin-binding domain"/>
    <property type="match status" value="1"/>
</dbReference>
<dbReference type="Gene3D" id="1.10.1660.10">
    <property type="match status" value="1"/>
</dbReference>
<dbReference type="GO" id="GO:0003700">
    <property type="term" value="F:DNA-binding transcription factor activity"/>
    <property type="evidence" value="ECO:0007669"/>
    <property type="project" value="InterPro"/>
</dbReference>
<dbReference type="PANTHER" id="PTHR30204">
    <property type="entry name" value="REDOX-CYCLING DRUG-SENSING TRANSCRIPTIONAL ACTIVATOR SOXR"/>
    <property type="match status" value="1"/>
</dbReference>
<evidence type="ECO:0000313" key="7">
    <source>
        <dbReference type="EMBL" id="QFQ31015.2"/>
    </source>
</evidence>
<dbReference type="AlphaFoldDB" id="A0A5P8FN83"/>
<dbReference type="SUPFAM" id="SSF46955">
    <property type="entry name" value="Putative DNA-binding domain"/>
    <property type="match status" value="1"/>
</dbReference>
<dbReference type="InterPro" id="IPR000551">
    <property type="entry name" value="MerR-type_HTH_dom"/>
</dbReference>
<dbReference type="Pfam" id="PF13411">
    <property type="entry name" value="MerR_1"/>
    <property type="match status" value="1"/>
</dbReference>
<proteinExistence type="predicted"/>
<dbReference type="InterPro" id="IPR047057">
    <property type="entry name" value="MerR_fam"/>
</dbReference>
<dbReference type="CDD" id="cd02065">
    <property type="entry name" value="B12-binding_like"/>
    <property type="match status" value="1"/>
</dbReference>
<dbReference type="PROSITE" id="PS00552">
    <property type="entry name" value="HTH_MERR_1"/>
    <property type="match status" value="1"/>
</dbReference>
<dbReference type="Proteomes" id="UP000271708">
    <property type="component" value="Chromosome"/>
</dbReference>
<protein>
    <submittedName>
        <fullName evidence="7">MerR family transcriptional regulator</fullName>
    </submittedName>
</protein>
<dbReference type="Pfam" id="PF02607">
    <property type="entry name" value="B12-binding_2"/>
    <property type="match status" value="1"/>
</dbReference>
<feature type="domain" description="HTH merR-type" evidence="5">
    <location>
        <begin position="3"/>
        <end position="72"/>
    </location>
</feature>
<sequence>MRGMRIGELSRRTGLSVDVLRAWERRFGLFKPQRSTSGYRLYSERDERITHDVVALKAQGVPLAKAVALARDTPAQAPTAQVLIARIDQAVRGLDPDAARRAVRASSEALGVEAAMVTVYLPYLRLLGQQWLDGAVTVAHEHFISHIIRKHIGTLAQDPHPGGRRTAVVACPAGERHDIALLMIATLLTRRGWSVRYLGGDTPLEAITSTAARTRADLVVLAVTRPEILEAAVPAARQLAQSTHVAVGGPGASIELAEQIGATLLVANPVHSVLRLDELVPASRERLKAQGAAS</sequence>
<keyword evidence="4" id="KW-0804">Transcription</keyword>
<dbReference type="GO" id="GO:0046872">
    <property type="term" value="F:metal ion binding"/>
    <property type="evidence" value="ECO:0007669"/>
    <property type="project" value="InterPro"/>
</dbReference>
<dbReference type="PANTHER" id="PTHR30204:SF69">
    <property type="entry name" value="MERR-FAMILY TRANSCRIPTIONAL REGULATOR"/>
    <property type="match status" value="1"/>
</dbReference>
<dbReference type="SMART" id="SM00422">
    <property type="entry name" value="HTH_MERR"/>
    <property type="match status" value="1"/>
</dbReference>
<dbReference type="InterPro" id="IPR036594">
    <property type="entry name" value="Meth_synthase_dom"/>
</dbReference>
<dbReference type="InterPro" id="IPR036724">
    <property type="entry name" value="Cobalamin-bd_sf"/>
</dbReference>
<evidence type="ECO:0000256" key="4">
    <source>
        <dbReference type="ARBA" id="ARBA00023163"/>
    </source>
</evidence>
<evidence type="ECO:0000256" key="1">
    <source>
        <dbReference type="ARBA" id="ARBA00022491"/>
    </source>
</evidence>
<dbReference type="SUPFAM" id="SSF52242">
    <property type="entry name" value="Cobalamin (vitamin B12)-binding domain"/>
    <property type="match status" value="1"/>
</dbReference>
<name>A0A5P8FN83_9MICO</name>
<feature type="domain" description="B12-binding" evidence="6">
    <location>
        <begin position="164"/>
        <end position="290"/>
    </location>
</feature>
<keyword evidence="3" id="KW-0238">DNA-binding</keyword>
<keyword evidence="1" id="KW-0678">Repressor</keyword>
<dbReference type="KEGG" id="jme:EEW87_012900"/>
<organism evidence="7 8">
    <name type="scientific">Janibacter melonis</name>
    <dbReference type="NCBI Taxonomy" id="262209"/>
    <lineage>
        <taxon>Bacteria</taxon>
        <taxon>Bacillati</taxon>
        <taxon>Actinomycetota</taxon>
        <taxon>Actinomycetes</taxon>
        <taxon>Micrococcales</taxon>
        <taxon>Intrasporangiaceae</taxon>
        <taxon>Janibacter</taxon>
    </lineage>
</organism>
<dbReference type="GO" id="GO:0031419">
    <property type="term" value="F:cobalamin binding"/>
    <property type="evidence" value="ECO:0007669"/>
    <property type="project" value="InterPro"/>
</dbReference>
<dbReference type="InterPro" id="IPR003759">
    <property type="entry name" value="Cbl-bd_cap"/>
</dbReference>
<dbReference type="PROSITE" id="PS50937">
    <property type="entry name" value="HTH_MERR_2"/>
    <property type="match status" value="1"/>
</dbReference>
<evidence type="ECO:0000259" key="6">
    <source>
        <dbReference type="PROSITE" id="PS51332"/>
    </source>
</evidence>
<dbReference type="PROSITE" id="PS51332">
    <property type="entry name" value="B12_BINDING"/>
    <property type="match status" value="1"/>
</dbReference>
<gene>
    <name evidence="7" type="ORF">EEW87_012900</name>
</gene>
<evidence type="ECO:0000259" key="5">
    <source>
        <dbReference type="PROSITE" id="PS50937"/>
    </source>
</evidence>
<accession>A0A5P8FN83</accession>
<evidence type="ECO:0000313" key="8">
    <source>
        <dbReference type="Proteomes" id="UP000271708"/>
    </source>
</evidence>
<dbReference type="GO" id="GO:0003677">
    <property type="term" value="F:DNA binding"/>
    <property type="evidence" value="ECO:0007669"/>
    <property type="project" value="UniProtKB-KW"/>
</dbReference>
<dbReference type="Pfam" id="PF02310">
    <property type="entry name" value="B12-binding"/>
    <property type="match status" value="1"/>
</dbReference>
<evidence type="ECO:0000256" key="3">
    <source>
        <dbReference type="ARBA" id="ARBA00023125"/>
    </source>
</evidence>
<reference evidence="7 8" key="1">
    <citation type="submission" date="2019-09" db="EMBL/GenBank/DDBJ databases">
        <title>Complete Genome Sequence of Janibacter melonis M714 with both human health impact and industrial applications.</title>
        <authorList>
            <person name="Jin M."/>
            <person name="Zhao Q.R."/>
        </authorList>
    </citation>
    <scope>NUCLEOTIDE SEQUENCE [LARGE SCALE GENOMIC DNA]</scope>
    <source>
        <strain evidence="7 8">M714</strain>
    </source>
</reference>
<dbReference type="InterPro" id="IPR009061">
    <property type="entry name" value="DNA-bd_dom_put_sf"/>
</dbReference>
<evidence type="ECO:0000256" key="2">
    <source>
        <dbReference type="ARBA" id="ARBA00023015"/>
    </source>
</evidence>
<dbReference type="EMBL" id="CP044548">
    <property type="protein sequence ID" value="QFQ31015.2"/>
    <property type="molecule type" value="Genomic_DNA"/>
</dbReference>
<dbReference type="InterPro" id="IPR006158">
    <property type="entry name" value="Cobalamin-bd"/>
</dbReference>
<dbReference type="Gene3D" id="1.10.1240.10">
    <property type="entry name" value="Methionine synthase domain"/>
    <property type="match status" value="1"/>
</dbReference>